<dbReference type="GO" id="GO:0005886">
    <property type="term" value="C:plasma membrane"/>
    <property type="evidence" value="ECO:0007669"/>
    <property type="project" value="TreeGrafter"/>
</dbReference>
<dbReference type="SUPFAM" id="SSF48403">
    <property type="entry name" value="Ankyrin repeat"/>
    <property type="match status" value="1"/>
</dbReference>
<dbReference type="AlphaFoldDB" id="A0AAV1CFG2"/>
<evidence type="ECO:0000256" key="8">
    <source>
        <dbReference type="SAM" id="Phobius"/>
    </source>
</evidence>
<feature type="domain" description="PGG" evidence="9">
    <location>
        <begin position="229"/>
        <end position="344"/>
    </location>
</feature>
<dbReference type="InterPro" id="IPR002110">
    <property type="entry name" value="Ankyrin_rpt"/>
</dbReference>
<feature type="repeat" description="ANK" evidence="7">
    <location>
        <begin position="50"/>
        <end position="82"/>
    </location>
</feature>
<dbReference type="PANTHER" id="PTHR24186">
    <property type="entry name" value="PROTEIN PHOSPHATASE 1 REGULATORY SUBUNIT"/>
    <property type="match status" value="1"/>
</dbReference>
<feature type="transmembrane region" description="Helical" evidence="8">
    <location>
        <begin position="289"/>
        <end position="309"/>
    </location>
</feature>
<evidence type="ECO:0000256" key="2">
    <source>
        <dbReference type="ARBA" id="ARBA00022692"/>
    </source>
</evidence>
<proteinExistence type="predicted"/>
<sequence length="420" mass="46927">MGKINAGKGIQKTKLEELVYDAAVENNVTMLRQLLEEDSLILDKATLHSQDKSPLHIAAMLGNVEFVNEVIRASPDLCLAGDRHGRLPLHLAAIKGRFSVLQELVHALPLSAQERIHGGGNVLHLCIKYNQFEALKFLVQTIQDDDFSNQKDDAGMTILHLAVSNKQTKTIRYLVENKVVQVNVKNENGKTPSDLLKGENNNSEVAKILHCAGAKRGKEIGSCEATGSDWLRRKRESIMVVASLIATMAFQAGLNPAGGVWQDDNLDGPNPHVAGTAVMAQKQPRYHEYFLRTNSVAFVSSLSTILFLISGLPFRNKFFCWALMVTMWLTITAIALTYGISIVIVTPHDSKKQLSRVIKTSLMVWCGVMFFLLVGNTFRLMNRWLWRRHGIDLFKNLRRYESLKSRAQVRSNCGEDDCSV</sequence>
<keyword evidence="11" id="KW-1185">Reference proteome</keyword>
<feature type="transmembrane region" description="Helical" evidence="8">
    <location>
        <begin position="237"/>
        <end position="254"/>
    </location>
</feature>
<dbReference type="SMART" id="SM00248">
    <property type="entry name" value="ANK"/>
    <property type="match status" value="5"/>
</dbReference>
<keyword evidence="6 8" id="KW-0472">Membrane</keyword>
<organism evidence="10 11">
    <name type="scientific">Oldenlandia corymbosa var. corymbosa</name>
    <dbReference type="NCBI Taxonomy" id="529605"/>
    <lineage>
        <taxon>Eukaryota</taxon>
        <taxon>Viridiplantae</taxon>
        <taxon>Streptophyta</taxon>
        <taxon>Embryophyta</taxon>
        <taxon>Tracheophyta</taxon>
        <taxon>Spermatophyta</taxon>
        <taxon>Magnoliopsida</taxon>
        <taxon>eudicotyledons</taxon>
        <taxon>Gunneridae</taxon>
        <taxon>Pentapetalae</taxon>
        <taxon>asterids</taxon>
        <taxon>lamiids</taxon>
        <taxon>Gentianales</taxon>
        <taxon>Rubiaceae</taxon>
        <taxon>Rubioideae</taxon>
        <taxon>Spermacoceae</taxon>
        <taxon>Hedyotis-Oldenlandia complex</taxon>
        <taxon>Oldenlandia</taxon>
    </lineage>
</organism>
<evidence type="ECO:0000256" key="5">
    <source>
        <dbReference type="ARBA" id="ARBA00023043"/>
    </source>
</evidence>
<feature type="transmembrane region" description="Helical" evidence="8">
    <location>
        <begin position="357"/>
        <end position="378"/>
    </location>
</feature>
<evidence type="ECO:0000313" key="11">
    <source>
        <dbReference type="Proteomes" id="UP001161247"/>
    </source>
</evidence>
<evidence type="ECO:0000256" key="1">
    <source>
        <dbReference type="ARBA" id="ARBA00004141"/>
    </source>
</evidence>
<feature type="transmembrane region" description="Helical" evidence="8">
    <location>
        <begin position="321"/>
        <end position="345"/>
    </location>
</feature>
<dbReference type="Proteomes" id="UP001161247">
    <property type="component" value="Chromosome 2"/>
</dbReference>
<dbReference type="PROSITE" id="PS50297">
    <property type="entry name" value="ANK_REP_REGION"/>
    <property type="match status" value="2"/>
</dbReference>
<dbReference type="EMBL" id="OX459119">
    <property type="protein sequence ID" value="CAI9093758.1"/>
    <property type="molecule type" value="Genomic_DNA"/>
</dbReference>
<dbReference type="InterPro" id="IPR026961">
    <property type="entry name" value="PGG_dom"/>
</dbReference>
<evidence type="ECO:0000256" key="4">
    <source>
        <dbReference type="ARBA" id="ARBA00022989"/>
    </source>
</evidence>
<dbReference type="PANTHER" id="PTHR24186:SF37">
    <property type="entry name" value="PGG DOMAIN-CONTAINING PROTEIN"/>
    <property type="match status" value="1"/>
</dbReference>
<keyword evidence="4 8" id="KW-1133">Transmembrane helix</keyword>
<dbReference type="Pfam" id="PF12796">
    <property type="entry name" value="Ank_2"/>
    <property type="match status" value="2"/>
</dbReference>
<dbReference type="Gene3D" id="1.25.40.20">
    <property type="entry name" value="Ankyrin repeat-containing domain"/>
    <property type="match status" value="2"/>
</dbReference>
<evidence type="ECO:0000256" key="7">
    <source>
        <dbReference type="PROSITE-ProRule" id="PRU00023"/>
    </source>
</evidence>
<evidence type="ECO:0000256" key="3">
    <source>
        <dbReference type="ARBA" id="ARBA00022737"/>
    </source>
</evidence>
<name>A0AAV1CFG2_OLDCO</name>
<keyword evidence="5 7" id="KW-0040">ANK repeat</keyword>
<dbReference type="PROSITE" id="PS50088">
    <property type="entry name" value="ANK_REPEAT"/>
    <property type="match status" value="2"/>
</dbReference>
<dbReference type="Pfam" id="PF13962">
    <property type="entry name" value="PGG"/>
    <property type="match status" value="1"/>
</dbReference>
<comment type="subcellular location">
    <subcellularLocation>
        <location evidence="1">Membrane</location>
        <topology evidence="1">Multi-pass membrane protein</topology>
    </subcellularLocation>
</comment>
<accession>A0AAV1CFG2</accession>
<protein>
    <submittedName>
        <fullName evidence="10">OLC1v1029319C1</fullName>
    </submittedName>
</protein>
<feature type="repeat" description="ANK" evidence="7">
    <location>
        <begin position="84"/>
        <end position="105"/>
    </location>
</feature>
<evidence type="ECO:0000259" key="9">
    <source>
        <dbReference type="Pfam" id="PF13962"/>
    </source>
</evidence>
<keyword evidence="3" id="KW-0677">Repeat</keyword>
<keyword evidence="2 8" id="KW-0812">Transmembrane</keyword>
<gene>
    <name evidence="10" type="ORF">OLC1_LOCUS5088</name>
</gene>
<dbReference type="InterPro" id="IPR036770">
    <property type="entry name" value="Ankyrin_rpt-contain_sf"/>
</dbReference>
<evidence type="ECO:0000256" key="6">
    <source>
        <dbReference type="ARBA" id="ARBA00023136"/>
    </source>
</evidence>
<reference evidence="10" key="1">
    <citation type="submission" date="2023-03" db="EMBL/GenBank/DDBJ databases">
        <authorList>
            <person name="Julca I."/>
        </authorList>
    </citation>
    <scope>NUCLEOTIDE SEQUENCE</scope>
</reference>
<evidence type="ECO:0000313" key="10">
    <source>
        <dbReference type="EMBL" id="CAI9093758.1"/>
    </source>
</evidence>